<sequence>MSSSESLDFRILFPAHLKIKRVVKTSKCEIGEFFVECLHEFRRIIENKKTDQATGHAKKKARDRLTSYVPGKELEQLGQKLMKFFNDKTFAQSTSEKRLRMRIAIATLLKLQWSTECTNTAVFRIYTRRPLILLLLVKMNISLQYLDVQPDKDKR</sequence>
<organism evidence="1 2">
    <name type="scientific">Romanomermis culicivorax</name>
    <name type="common">Nematode worm</name>
    <dbReference type="NCBI Taxonomy" id="13658"/>
    <lineage>
        <taxon>Eukaryota</taxon>
        <taxon>Metazoa</taxon>
        <taxon>Ecdysozoa</taxon>
        <taxon>Nematoda</taxon>
        <taxon>Enoplea</taxon>
        <taxon>Dorylaimia</taxon>
        <taxon>Mermithida</taxon>
        <taxon>Mermithoidea</taxon>
        <taxon>Mermithidae</taxon>
        <taxon>Romanomermis</taxon>
    </lineage>
</organism>
<reference evidence="2" key="1">
    <citation type="submission" date="2022-11" db="UniProtKB">
        <authorList>
            <consortium name="WormBaseParasite"/>
        </authorList>
    </citation>
    <scope>IDENTIFICATION</scope>
</reference>
<accession>A0A915HN00</accession>
<dbReference type="AlphaFoldDB" id="A0A915HN00"/>
<proteinExistence type="predicted"/>
<evidence type="ECO:0000313" key="1">
    <source>
        <dbReference type="Proteomes" id="UP000887565"/>
    </source>
</evidence>
<evidence type="ECO:0000313" key="2">
    <source>
        <dbReference type="WBParaSite" id="nRc.2.0.1.t03064-RA"/>
    </source>
</evidence>
<protein>
    <submittedName>
        <fullName evidence="2">Uncharacterized protein</fullName>
    </submittedName>
</protein>
<keyword evidence="1" id="KW-1185">Reference proteome</keyword>
<name>A0A915HN00_ROMCU</name>
<dbReference type="WBParaSite" id="nRc.2.0.1.t03064-RA">
    <property type="protein sequence ID" value="nRc.2.0.1.t03064-RA"/>
    <property type="gene ID" value="nRc.2.0.1.g03064"/>
</dbReference>
<dbReference type="Proteomes" id="UP000887565">
    <property type="component" value="Unplaced"/>
</dbReference>